<evidence type="ECO:0000256" key="1">
    <source>
        <dbReference type="SAM" id="MobiDB-lite"/>
    </source>
</evidence>
<accession>A0A9W8CN32</accession>
<evidence type="ECO:0000313" key="3">
    <source>
        <dbReference type="Proteomes" id="UP001143981"/>
    </source>
</evidence>
<name>A0A9W8CN32_9FUNG</name>
<organism evidence="2 3">
    <name type="scientific">Coemansia biformis</name>
    <dbReference type="NCBI Taxonomy" id="1286918"/>
    <lineage>
        <taxon>Eukaryota</taxon>
        <taxon>Fungi</taxon>
        <taxon>Fungi incertae sedis</taxon>
        <taxon>Zoopagomycota</taxon>
        <taxon>Kickxellomycotina</taxon>
        <taxon>Kickxellomycetes</taxon>
        <taxon>Kickxellales</taxon>
        <taxon>Kickxellaceae</taxon>
        <taxon>Coemansia</taxon>
    </lineage>
</organism>
<keyword evidence="3" id="KW-1185">Reference proteome</keyword>
<reference evidence="2" key="1">
    <citation type="submission" date="2022-07" db="EMBL/GenBank/DDBJ databases">
        <title>Phylogenomic reconstructions and comparative analyses of Kickxellomycotina fungi.</title>
        <authorList>
            <person name="Reynolds N.K."/>
            <person name="Stajich J.E."/>
            <person name="Barry K."/>
            <person name="Grigoriev I.V."/>
            <person name="Crous P."/>
            <person name="Smith M.E."/>
        </authorList>
    </citation>
    <scope>NUCLEOTIDE SEQUENCE</scope>
    <source>
        <strain evidence="2">BCRC 34381</strain>
    </source>
</reference>
<dbReference type="Proteomes" id="UP001143981">
    <property type="component" value="Unassembled WGS sequence"/>
</dbReference>
<dbReference type="AlphaFoldDB" id="A0A9W8CN32"/>
<sequence length="294" mass="32155">MSSSEPPAPSRGVVPVPDIKQQPGNGWVADSDNGAPEEAKKQHQPPKSSLCSELPIPGKYWNMTGAESAAFVVIPKTDEIGVGSSVCVRVVVPAKALAFSVSFVPFPDTPWDSILLDLVGGSTGISVPVPLQMADSTQNYHRDTTHVYEADVVLRDADIYRPVGYIEYRGALWNGEDHLETQPLNPETLTIPESLAIAVTDTHGDDSYSIAKHPTLPLCTSADADGRWVSVGSLPFDKALVPPPDNNNRVWLPYTCRLQRYTYQGFAKCLAQHYPLVHWYGDSNTRRAMKKITT</sequence>
<protein>
    <submittedName>
        <fullName evidence="2">Uncharacterized protein</fullName>
    </submittedName>
</protein>
<dbReference type="EMBL" id="JANBOI010003835">
    <property type="protein sequence ID" value="KAJ1718121.1"/>
    <property type="molecule type" value="Genomic_DNA"/>
</dbReference>
<gene>
    <name evidence="2" type="ORF">LPJ61_006836</name>
</gene>
<evidence type="ECO:0000313" key="2">
    <source>
        <dbReference type="EMBL" id="KAJ1718121.1"/>
    </source>
</evidence>
<feature type="non-terminal residue" evidence="2">
    <location>
        <position position="294"/>
    </location>
</feature>
<feature type="region of interest" description="Disordered" evidence="1">
    <location>
        <begin position="1"/>
        <end position="51"/>
    </location>
</feature>
<proteinExistence type="predicted"/>
<comment type="caution">
    <text evidence="2">The sequence shown here is derived from an EMBL/GenBank/DDBJ whole genome shotgun (WGS) entry which is preliminary data.</text>
</comment>
<dbReference type="OrthoDB" id="2104804at2759"/>